<sequence length="387" mass="43473">MSDRITAEVHAILKRQVQAFAGIVETVQRCRTCRHVLPATCRWKSCEACRKKEREKQRTLKLRRALAWTNDPANISSAVGEVNVVTKSDAPVKFPELKDIISRVRTHKKSKATGDASKKRKLPGEADVSEAKRFKGAVSKQPASEKGYQEYQTSLSVFSAIKKAFYPYSRWDPTPDSIHFRACYSIVQDKPVDSDSRAFMVSQDLARKVFGQATGLGKSTMSGSTRVFACKCHCLASGHAPHRSLIKHSLSIGRVNERVTYHDFDGKLKRKEIVKYDAGKEYVELDESVPGMSRFEEGGVQHISWLEPRKSSTPGASDDNIKVTQRVVKINGRELVKYSRSIPGRAEKRAQDVAKSTCGGTIRIRVEDDRSHPYFKGERIMIEICHS</sequence>
<gene>
    <name evidence="1" type="ORF">FISHEDRAFT_56771</name>
</gene>
<proteinExistence type="predicted"/>
<dbReference type="AlphaFoldDB" id="A0A0D7AKD2"/>
<name>A0A0D7AKD2_9AGAR</name>
<accession>A0A0D7AKD2</accession>
<dbReference type="Proteomes" id="UP000054144">
    <property type="component" value="Unassembled WGS sequence"/>
</dbReference>
<protein>
    <submittedName>
        <fullName evidence="1">Uncharacterized protein</fullName>
    </submittedName>
</protein>
<dbReference type="EMBL" id="KN881666">
    <property type="protein sequence ID" value="KIY51238.1"/>
    <property type="molecule type" value="Genomic_DNA"/>
</dbReference>
<organism evidence="1 2">
    <name type="scientific">Fistulina hepatica ATCC 64428</name>
    <dbReference type="NCBI Taxonomy" id="1128425"/>
    <lineage>
        <taxon>Eukaryota</taxon>
        <taxon>Fungi</taxon>
        <taxon>Dikarya</taxon>
        <taxon>Basidiomycota</taxon>
        <taxon>Agaricomycotina</taxon>
        <taxon>Agaricomycetes</taxon>
        <taxon>Agaricomycetidae</taxon>
        <taxon>Agaricales</taxon>
        <taxon>Fistulinaceae</taxon>
        <taxon>Fistulina</taxon>
    </lineage>
</organism>
<keyword evidence="2" id="KW-1185">Reference proteome</keyword>
<evidence type="ECO:0000313" key="2">
    <source>
        <dbReference type="Proteomes" id="UP000054144"/>
    </source>
</evidence>
<evidence type="ECO:0000313" key="1">
    <source>
        <dbReference type="EMBL" id="KIY51238.1"/>
    </source>
</evidence>
<reference evidence="1 2" key="1">
    <citation type="journal article" date="2015" name="Fungal Genet. Biol.">
        <title>Evolution of novel wood decay mechanisms in Agaricales revealed by the genome sequences of Fistulina hepatica and Cylindrobasidium torrendii.</title>
        <authorList>
            <person name="Floudas D."/>
            <person name="Held B.W."/>
            <person name="Riley R."/>
            <person name="Nagy L.G."/>
            <person name="Koehler G."/>
            <person name="Ransdell A.S."/>
            <person name="Younus H."/>
            <person name="Chow J."/>
            <person name="Chiniquy J."/>
            <person name="Lipzen A."/>
            <person name="Tritt A."/>
            <person name="Sun H."/>
            <person name="Haridas S."/>
            <person name="LaButti K."/>
            <person name="Ohm R.A."/>
            <person name="Kues U."/>
            <person name="Blanchette R.A."/>
            <person name="Grigoriev I.V."/>
            <person name="Minto R.E."/>
            <person name="Hibbett D.S."/>
        </authorList>
    </citation>
    <scope>NUCLEOTIDE SEQUENCE [LARGE SCALE GENOMIC DNA]</scope>
    <source>
        <strain evidence="1 2">ATCC 64428</strain>
    </source>
</reference>